<dbReference type="PRINTS" id="PR00301">
    <property type="entry name" value="HEATSHOCK70"/>
</dbReference>
<comment type="caution">
    <text evidence="7">The sequence shown here is derived from an EMBL/GenBank/DDBJ whole genome shotgun (WGS) entry which is preliminary data.</text>
</comment>
<dbReference type="Gene3D" id="3.90.640.10">
    <property type="entry name" value="Actin, Chain A, domain 4"/>
    <property type="match status" value="1"/>
</dbReference>
<dbReference type="SUPFAM" id="SSF100920">
    <property type="entry name" value="Heat shock protein 70kD (HSP70), peptide-binding domain"/>
    <property type="match status" value="1"/>
</dbReference>
<evidence type="ECO:0000256" key="6">
    <source>
        <dbReference type="RuleBase" id="RU003322"/>
    </source>
</evidence>
<dbReference type="GO" id="GO:0005524">
    <property type="term" value="F:ATP binding"/>
    <property type="evidence" value="ECO:0007669"/>
    <property type="project" value="UniProtKB-KW"/>
</dbReference>
<dbReference type="FunFam" id="2.60.34.10:FF:000005">
    <property type="entry name" value="Chaperone protein HscA homolog"/>
    <property type="match status" value="1"/>
</dbReference>
<dbReference type="PROSITE" id="PS00329">
    <property type="entry name" value="HSP70_2"/>
    <property type="match status" value="1"/>
</dbReference>
<dbReference type="AlphaFoldDB" id="A0A520S116"/>
<dbReference type="EMBL" id="SHAG01000017">
    <property type="protein sequence ID" value="RZO76121.1"/>
    <property type="molecule type" value="Genomic_DNA"/>
</dbReference>
<evidence type="ECO:0000256" key="5">
    <source>
        <dbReference type="HAMAP-Rule" id="MF_00679"/>
    </source>
</evidence>
<dbReference type="InterPro" id="IPR043129">
    <property type="entry name" value="ATPase_NBD"/>
</dbReference>
<proteinExistence type="inferred from homology"/>
<comment type="function">
    <text evidence="5">Chaperone involved in the maturation of iron-sulfur cluster-containing proteins. Has a low intrinsic ATPase activity which is markedly stimulated by HscB.</text>
</comment>
<dbReference type="Gene3D" id="1.20.1270.10">
    <property type="match status" value="1"/>
</dbReference>
<dbReference type="NCBIfam" id="TIGR01991">
    <property type="entry name" value="HscA"/>
    <property type="match status" value="1"/>
</dbReference>
<comment type="similarity">
    <text evidence="1 5 6">Belongs to the heat shock protein 70 family.</text>
</comment>
<name>A0A520S116_9GAMM</name>
<keyword evidence="4 5" id="KW-0143">Chaperone</keyword>
<evidence type="ECO:0000256" key="2">
    <source>
        <dbReference type="ARBA" id="ARBA00022741"/>
    </source>
</evidence>
<keyword evidence="3 5" id="KW-0067">ATP-binding</keyword>
<reference evidence="7 8" key="1">
    <citation type="submission" date="2019-02" db="EMBL/GenBank/DDBJ databases">
        <title>Prokaryotic population dynamics and viral predation in marine succession experiment using metagenomics: the confinement effect.</title>
        <authorList>
            <person name="Haro-Moreno J.M."/>
            <person name="Rodriguez-Valera F."/>
            <person name="Lopez-Perez M."/>
        </authorList>
    </citation>
    <scope>NUCLEOTIDE SEQUENCE [LARGE SCALE GENOMIC DNA]</scope>
    <source>
        <strain evidence="7">MED-G157</strain>
    </source>
</reference>
<dbReference type="InterPro" id="IPR013126">
    <property type="entry name" value="Hsp_70_fam"/>
</dbReference>
<keyword evidence="2 5" id="KW-0547">Nucleotide-binding</keyword>
<evidence type="ECO:0000256" key="4">
    <source>
        <dbReference type="ARBA" id="ARBA00023186"/>
    </source>
</evidence>
<dbReference type="Pfam" id="PF00012">
    <property type="entry name" value="HSP70"/>
    <property type="match status" value="1"/>
</dbReference>
<evidence type="ECO:0000256" key="1">
    <source>
        <dbReference type="ARBA" id="ARBA00007381"/>
    </source>
</evidence>
<evidence type="ECO:0000313" key="7">
    <source>
        <dbReference type="EMBL" id="RZO76121.1"/>
    </source>
</evidence>
<dbReference type="FunFam" id="3.30.420.40:FF:000046">
    <property type="entry name" value="Chaperone protein HscA"/>
    <property type="match status" value="1"/>
</dbReference>
<dbReference type="PROSITE" id="PS00297">
    <property type="entry name" value="HSP70_1"/>
    <property type="match status" value="1"/>
</dbReference>
<dbReference type="SUPFAM" id="SSF100934">
    <property type="entry name" value="Heat shock protein 70kD (HSP70), C-terminal subdomain"/>
    <property type="match status" value="1"/>
</dbReference>
<dbReference type="NCBIfam" id="NF003520">
    <property type="entry name" value="PRK05183.1"/>
    <property type="match status" value="1"/>
</dbReference>
<dbReference type="InterPro" id="IPR029047">
    <property type="entry name" value="HSP70_peptide-bd_sf"/>
</dbReference>
<dbReference type="PANTHER" id="PTHR19375">
    <property type="entry name" value="HEAT SHOCK PROTEIN 70KDA"/>
    <property type="match status" value="1"/>
</dbReference>
<dbReference type="InterPro" id="IPR010236">
    <property type="entry name" value="ISC_FeS_clus_asmbl_HscA"/>
</dbReference>
<organism evidence="7 8">
    <name type="scientific">OM182 bacterium</name>
    <dbReference type="NCBI Taxonomy" id="2510334"/>
    <lineage>
        <taxon>Bacteria</taxon>
        <taxon>Pseudomonadati</taxon>
        <taxon>Pseudomonadota</taxon>
        <taxon>Gammaproteobacteria</taxon>
        <taxon>OMG group</taxon>
        <taxon>OM182 clade</taxon>
    </lineage>
</organism>
<accession>A0A520S116</accession>
<dbReference type="GO" id="GO:0051082">
    <property type="term" value="F:unfolded protein binding"/>
    <property type="evidence" value="ECO:0007669"/>
    <property type="project" value="InterPro"/>
</dbReference>
<dbReference type="InterPro" id="IPR029048">
    <property type="entry name" value="HSP70_C_sf"/>
</dbReference>
<gene>
    <name evidence="5 7" type="primary">hscA</name>
    <name evidence="7" type="ORF">EVA68_05080</name>
</gene>
<dbReference type="SUPFAM" id="SSF53067">
    <property type="entry name" value="Actin-like ATPase domain"/>
    <property type="match status" value="2"/>
</dbReference>
<sequence length="622" mass="67324">MALLQITEPGQRVDPHQRKVAAGIDLGTTNSLIASVRDGIAQTLPDSQGQHLLPSVVQFKEKSTLVGQSALDSAEEDPLNTILSVKRMMGRGIDDIERLGERLPYDFANTENGMVKINTVAGDKSPIEISSEILKELVGRAHRSFSGHLDGVVITVPAYFDDAQRQATRDAARLAGLTVLRLLNEPTAAAVAYGLDSGYEGLVAVYDLGGGTFDISILRLTRGVFEVVATGGNSALGGDDFDKCIAEWIITESGYKQDLSPRQLRSLILKARALKELLSDNDVADVDVSIDGLYFLGQLTRNHMNELVANLITDSMNACRRVLRDADETEISNVVMVGGSTRMHAVRQAVTDFFGVEPLVNIDPDQVIAIGAAEQANILVGNKPQDEMLLLDVLPLSLGIETMGGLAEKIIQRNTSIPISKSQEYTTYKDGQTAMLFHVVQGERELVSDCRSLASFELRGIPAMVAGAARIEVTFQVDADGLLSVSARELTTGINTSVMIKPSYGLSELEISDMLRASIDFAEDDVKVRSLAEARVEAMSLIDALELALGQDGDRLLQPDDLASLEEGISILRKVSRTNDINAINDEVRTLSVTSEKFAALRMDSAVRSAFSGLHIDQLQED</sequence>
<dbReference type="GO" id="GO:0016887">
    <property type="term" value="F:ATP hydrolysis activity"/>
    <property type="evidence" value="ECO:0007669"/>
    <property type="project" value="UniProtKB-UniRule"/>
</dbReference>
<dbReference type="Gene3D" id="2.60.34.10">
    <property type="entry name" value="Substrate Binding Domain Of DNAk, Chain A, domain 1"/>
    <property type="match status" value="1"/>
</dbReference>
<dbReference type="GO" id="GO:0016226">
    <property type="term" value="P:iron-sulfur cluster assembly"/>
    <property type="evidence" value="ECO:0007669"/>
    <property type="project" value="InterPro"/>
</dbReference>
<dbReference type="Proteomes" id="UP000316199">
    <property type="component" value="Unassembled WGS sequence"/>
</dbReference>
<protein>
    <recommendedName>
        <fullName evidence="5">Chaperone protein HscA homolog</fullName>
    </recommendedName>
</protein>
<dbReference type="HAMAP" id="MF_00679">
    <property type="entry name" value="HscA"/>
    <property type="match status" value="1"/>
</dbReference>
<evidence type="ECO:0000256" key="3">
    <source>
        <dbReference type="ARBA" id="ARBA00022840"/>
    </source>
</evidence>
<dbReference type="GO" id="GO:0140662">
    <property type="term" value="F:ATP-dependent protein folding chaperone"/>
    <property type="evidence" value="ECO:0007669"/>
    <property type="project" value="InterPro"/>
</dbReference>
<evidence type="ECO:0000313" key="8">
    <source>
        <dbReference type="Proteomes" id="UP000316199"/>
    </source>
</evidence>
<dbReference type="Gene3D" id="3.30.420.40">
    <property type="match status" value="2"/>
</dbReference>
<dbReference type="InterPro" id="IPR018181">
    <property type="entry name" value="Heat_shock_70_CS"/>
</dbReference>